<dbReference type="AlphaFoldDB" id="A0A6P1Y3X4"/>
<dbReference type="PANTHER" id="PTHR32518:SF3">
    <property type="entry name" value="4-ALPHA-GLUCANOTRANSFERASE"/>
    <property type="match status" value="1"/>
</dbReference>
<sequence length="686" mass="78300">MKCSPLNQALCGAAVPVSALYSQKSCGVGEFSDLIPFADFCKKVGLRIIQLLPVNDTGTDSSPYNALSAFALHPLYICLDDIPEAHSFKAEIKKICTAFRPHTPAEHFRYRDILHEKNVLLHAVFNKAESQIIADSQTGELAEWIKANPWIIEYAVFKNIKRQNYHASWKDWKECADMRSPSTAKITAAWNDSVLKREHLFYAWVQMHLHKQLLKAIAYCADNGISVKGDIPILMNEDSVEVWAHPEYFRGDLRAGSPPDGDNPTGQNWGFPIYNWVNLKVTGYRWWKERLAHASQYYHAYRLDHILGFFRIWAIPEGETTGLLGKPIPYAEITMKDLRKAGFSQERIRWMAEPHINTDIVQTAVNGDYLYAHGLLYKVADRVGTEELWLFKDEIQSEVDIRRCGLPPEVETALRQKWTDRMLVKAGKDLRGTVVYTAAYLYRNTTAWGTLSEDEQRRFSLLVEEKETEQNKLWAVQAEDILSELCASVDMQPCAEDLGSKPAALPEILGKLHILSLRVFRWEREWKKDGAPFIPLCDYPQEAVAVTSVHDSSTLREWWEEELSYADMLSFFNALRIDGNIRRALCPIDGKKPTYTADLAAALLSALVKVPSVFAIFPIQDWLGLMIDEIHTVKPQDERINIPGTVSDSNWTYRLSFPIETLSKDKELIKRLRSITALRNPPKKNL</sequence>
<evidence type="ECO:0000313" key="13">
    <source>
        <dbReference type="Proteomes" id="UP000464374"/>
    </source>
</evidence>
<dbReference type="GO" id="GO:0004134">
    <property type="term" value="F:4-alpha-glucanotransferase activity"/>
    <property type="evidence" value="ECO:0007669"/>
    <property type="project" value="UniProtKB-EC"/>
</dbReference>
<dbReference type="Proteomes" id="UP000464374">
    <property type="component" value="Chromosome"/>
</dbReference>
<evidence type="ECO:0000256" key="6">
    <source>
        <dbReference type="ARBA" id="ARBA00022490"/>
    </source>
</evidence>
<dbReference type="Pfam" id="PF02446">
    <property type="entry name" value="Glyco_hydro_77"/>
    <property type="match status" value="1"/>
</dbReference>
<protein>
    <recommendedName>
        <fullName evidence="5">4-alpha-glucanotransferase</fullName>
        <ecNumber evidence="4">2.4.1.25</ecNumber>
    </recommendedName>
    <alternativeName>
        <fullName evidence="10">Amylomaltase</fullName>
    </alternativeName>
    <alternativeName>
        <fullName evidence="11">Disproportionating enzyme</fullName>
    </alternativeName>
</protein>
<evidence type="ECO:0000256" key="1">
    <source>
        <dbReference type="ARBA" id="ARBA00000439"/>
    </source>
</evidence>
<dbReference type="InterPro" id="IPR003385">
    <property type="entry name" value="Glyco_hydro_77"/>
</dbReference>
<comment type="similarity">
    <text evidence="3">Belongs to the disproportionating enzyme family.</text>
</comment>
<dbReference type="InterPro" id="IPR017853">
    <property type="entry name" value="GH"/>
</dbReference>
<comment type="subcellular location">
    <subcellularLocation>
        <location evidence="2">Cytoplasm</location>
    </subcellularLocation>
</comment>
<evidence type="ECO:0000313" key="12">
    <source>
        <dbReference type="EMBL" id="QHX44234.1"/>
    </source>
</evidence>
<dbReference type="EC" id="2.4.1.25" evidence="4"/>
<comment type="catalytic activity">
    <reaction evidence="1">
        <text>Transfers a segment of a (1-&gt;4)-alpha-D-glucan to a new position in an acceptor, which may be glucose or a (1-&gt;4)-alpha-D-glucan.</text>
        <dbReference type="EC" id="2.4.1.25"/>
    </reaction>
</comment>
<evidence type="ECO:0000256" key="2">
    <source>
        <dbReference type="ARBA" id="ARBA00004496"/>
    </source>
</evidence>
<dbReference type="EMBL" id="CP048020">
    <property type="protein sequence ID" value="QHX44234.1"/>
    <property type="molecule type" value="Genomic_DNA"/>
</dbReference>
<evidence type="ECO:0000256" key="9">
    <source>
        <dbReference type="ARBA" id="ARBA00023277"/>
    </source>
</evidence>
<gene>
    <name evidence="12" type="ORF">GWP43_13105</name>
</gene>
<dbReference type="PANTHER" id="PTHR32518">
    <property type="match status" value="1"/>
</dbReference>
<proteinExistence type="inferred from homology"/>
<keyword evidence="9" id="KW-0119">Carbohydrate metabolism</keyword>
<keyword evidence="8 12" id="KW-0808">Transferase</keyword>
<evidence type="ECO:0000256" key="7">
    <source>
        <dbReference type="ARBA" id="ARBA00022676"/>
    </source>
</evidence>
<keyword evidence="7" id="KW-0328">Glycosyltransferase</keyword>
<evidence type="ECO:0000256" key="8">
    <source>
        <dbReference type="ARBA" id="ARBA00022679"/>
    </source>
</evidence>
<name>A0A6P1Y3X4_9SPIR</name>
<organism evidence="12 13">
    <name type="scientific">Treponema vincentii</name>
    <dbReference type="NCBI Taxonomy" id="69710"/>
    <lineage>
        <taxon>Bacteria</taxon>
        <taxon>Pseudomonadati</taxon>
        <taxon>Spirochaetota</taxon>
        <taxon>Spirochaetia</taxon>
        <taxon>Spirochaetales</taxon>
        <taxon>Treponemataceae</taxon>
        <taxon>Treponema</taxon>
    </lineage>
</organism>
<dbReference type="GO" id="GO:0005737">
    <property type="term" value="C:cytoplasm"/>
    <property type="evidence" value="ECO:0007669"/>
    <property type="project" value="UniProtKB-SubCell"/>
</dbReference>
<dbReference type="KEGG" id="trz:GWP43_13105"/>
<dbReference type="Gene3D" id="3.20.20.80">
    <property type="entry name" value="Glycosidases"/>
    <property type="match status" value="2"/>
</dbReference>
<evidence type="ECO:0000256" key="5">
    <source>
        <dbReference type="ARBA" id="ARBA00020295"/>
    </source>
</evidence>
<reference evidence="12 13" key="1">
    <citation type="submission" date="2020-01" db="EMBL/GenBank/DDBJ databases">
        <title>Complete genome sequence of a human oral phylogroup 1 Treponema sp. strain ATCC 700766, originally isolated from periodontitis dental plaque.</title>
        <authorList>
            <person name="Chan Y."/>
            <person name="Huo Y.-B."/>
            <person name="Yu X.-L."/>
            <person name="Zeng H."/>
            <person name="Leung W.-K."/>
            <person name="Watt R.M."/>
        </authorList>
    </citation>
    <scope>NUCLEOTIDE SEQUENCE [LARGE SCALE GENOMIC DNA]</scope>
    <source>
        <strain evidence="12 13">OMZ 804</strain>
    </source>
</reference>
<dbReference type="RefSeq" id="WP_162664511.1">
    <property type="nucleotide sequence ID" value="NZ_CP048020.1"/>
</dbReference>
<evidence type="ECO:0000256" key="3">
    <source>
        <dbReference type="ARBA" id="ARBA00005684"/>
    </source>
</evidence>
<evidence type="ECO:0000256" key="11">
    <source>
        <dbReference type="ARBA" id="ARBA00031501"/>
    </source>
</evidence>
<keyword evidence="6" id="KW-0963">Cytoplasm</keyword>
<evidence type="ECO:0000256" key="10">
    <source>
        <dbReference type="ARBA" id="ARBA00031423"/>
    </source>
</evidence>
<dbReference type="SUPFAM" id="SSF51445">
    <property type="entry name" value="(Trans)glycosidases"/>
    <property type="match status" value="1"/>
</dbReference>
<evidence type="ECO:0000256" key="4">
    <source>
        <dbReference type="ARBA" id="ARBA00012560"/>
    </source>
</evidence>
<accession>A0A6P1Y3X4</accession>
<dbReference type="GO" id="GO:0005975">
    <property type="term" value="P:carbohydrate metabolic process"/>
    <property type="evidence" value="ECO:0007669"/>
    <property type="project" value="InterPro"/>
</dbReference>